<name>A0A5J4TT45_9EUKA</name>
<dbReference type="EMBL" id="SNRW01026033">
    <property type="protein sequence ID" value="KAA6361092.1"/>
    <property type="molecule type" value="Genomic_DNA"/>
</dbReference>
<sequence length="75" mass="8331">MAILNVHSIYYYFLIQFKRVSGIVRVPITLSYPIKLGGLAFSQLSDPAPIFVFVGDAVALFPVEQLAPVKSYLNI</sequence>
<comment type="caution">
    <text evidence="1">The sequence shown here is derived from an EMBL/GenBank/DDBJ whole genome shotgun (WGS) entry which is preliminary data.</text>
</comment>
<organism evidence="1 2">
    <name type="scientific">Streblomastix strix</name>
    <dbReference type="NCBI Taxonomy" id="222440"/>
    <lineage>
        <taxon>Eukaryota</taxon>
        <taxon>Metamonada</taxon>
        <taxon>Preaxostyla</taxon>
        <taxon>Oxymonadida</taxon>
        <taxon>Streblomastigidae</taxon>
        <taxon>Streblomastix</taxon>
    </lineage>
</organism>
<evidence type="ECO:0000313" key="1">
    <source>
        <dbReference type="EMBL" id="KAA6361092.1"/>
    </source>
</evidence>
<evidence type="ECO:0000313" key="2">
    <source>
        <dbReference type="Proteomes" id="UP000324800"/>
    </source>
</evidence>
<accession>A0A5J4TT45</accession>
<reference evidence="1 2" key="1">
    <citation type="submission" date="2019-03" db="EMBL/GenBank/DDBJ databases">
        <title>Single cell metagenomics reveals metabolic interactions within the superorganism composed of flagellate Streblomastix strix and complex community of Bacteroidetes bacteria on its surface.</title>
        <authorList>
            <person name="Treitli S.C."/>
            <person name="Kolisko M."/>
            <person name="Husnik F."/>
            <person name="Keeling P."/>
            <person name="Hampl V."/>
        </authorList>
    </citation>
    <scope>NUCLEOTIDE SEQUENCE [LARGE SCALE GENOMIC DNA]</scope>
    <source>
        <strain evidence="1">ST1C</strain>
    </source>
</reference>
<protein>
    <submittedName>
        <fullName evidence="1">Uncharacterized protein</fullName>
    </submittedName>
</protein>
<gene>
    <name evidence="1" type="ORF">EZS28_043381</name>
</gene>
<proteinExistence type="predicted"/>
<dbReference type="Proteomes" id="UP000324800">
    <property type="component" value="Unassembled WGS sequence"/>
</dbReference>
<dbReference type="AlphaFoldDB" id="A0A5J4TT45"/>